<accession>A0A0R0M8X3</accession>
<organism evidence="1 2">
    <name type="scientific">Pseudoloma neurophilia</name>
    <dbReference type="NCBI Taxonomy" id="146866"/>
    <lineage>
        <taxon>Eukaryota</taxon>
        <taxon>Fungi</taxon>
        <taxon>Fungi incertae sedis</taxon>
        <taxon>Microsporidia</taxon>
        <taxon>Pseudoloma</taxon>
    </lineage>
</organism>
<dbReference type="Proteomes" id="UP000051530">
    <property type="component" value="Unassembled WGS sequence"/>
</dbReference>
<evidence type="ECO:0000313" key="1">
    <source>
        <dbReference type="EMBL" id="KRH94763.1"/>
    </source>
</evidence>
<name>A0A0R0M8X3_9MICR</name>
<dbReference type="VEuPathDB" id="MicrosporidiaDB:M153_151000678"/>
<sequence>MISSPEPSEVENTDHDIDDYSDSMKRDLFRDIVKNHLSIHHMYYSERIQELFDFFLVFHPNEEKHKKRLLMMNGLLSNQDIRQDFINNTIIRRKRFIEGGVARFSKSFTKCQKIEEIILENYYIILSSEKRDIELDEKNHRGFLIQRQFC</sequence>
<comment type="caution">
    <text evidence="1">The sequence shown here is derived from an EMBL/GenBank/DDBJ whole genome shotgun (WGS) entry which is preliminary data.</text>
</comment>
<protein>
    <submittedName>
        <fullName evidence="1">Uncharacterized protein</fullName>
    </submittedName>
</protein>
<evidence type="ECO:0000313" key="2">
    <source>
        <dbReference type="Proteomes" id="UP000051530"/>
    </source>
</evidence>
<gene>
    <name evidence="1" type="ORF">M153_151000678</name>
</gene>
<proteinExistence type="predicted"/>
<dbReference type="EMBL" id="LGUB01000033">
    <property type="protein sequence ID" value="KRH94763.1"/>
    <property type="molecule type" value="Genomic_DNA"/>
</dbReference>
<keyword evidence="2" id="KW-1185">Reference proteome</keyword>
<dbReference type="AlphaFoldDB" id="A0A0R0M8X3"/>
<reference evidence="1 2" key="1">
    <citation type="submission" date="2015-07" db="EMBL/GenBank/DDBJ databases">
        <title>The genome of Pseudoloma neurophilia, a relevant intracellular parasite of the zebrafish.</title>
        <authorList>
            <person name="Ndikumana S."/>
            <person name="Pelin A."/>
            <person name="Sanders J."/>
            <person name="Corradi N."/>
        </authorList>
    </citation>
    <scope>NUCLEOTIDE SEQUENCE [LARGE SCALE GENOMIC DNA]</scope>
    <source>
        <strain evidence="1 2">MK1</strain>
    </source>
</reference>
<dbReference type="OrthoDB" id="1723750at2759"/>